<dbReference type="GO" id="GO:0061630">
    <property type="term" value="F:ubiquitin protein ligase activity"/>
    <property type="evidence" value="ECO:0007669"/>
    <property type="project" value="InterPro"/>
</dbReference>
<dbReference type="Proteomes" id="UP000265515">
    <property type="component" value="Unassembled WGS sequence"/>
</dbReference>
<dbReference type="SMART" id="SM00249">
    <property type="entry name" value="PHD"/>
    <property type="match status" value="1"/>
</dbReference>
<dbReference type="CDD" id="cd19677">
    <property type="entry name" value="UBR-box_UBR7"/>
    <property type="match status" value="1"/>
</dbReference>
<dbReference type="CDD" id="cd15542">
    <property type="entry name" value="PHD_UBR7"/>
    <property type="match status" value="1"/>
</dbReference>
<feature type="compositionally biased region" description="Polar residues" evidence="5">
    <location>
        <begin position="244"/>
        <end position="258"/>
    </location>
</feature>
<proteinExistence type="predicted"/>
<dbReference type="InterPro" id="IPR003126">
    <property type="entry name" value="Znf_UBR"/>
</dbReference>
<dbReference type="GO" id="GO:0005737">
    <property type="term" value="C:cytoplasm"/>
    <property type="evidence" value="ECO:0007669"/>
    <property type="project" value="TreeGrafter"/>
</dbReference>
<dbReference type="EMBL" id="BFEA01000801">
    <property type="protein sequence ID" value="GBG90297.1"/>
    <property type="molecule type" value="Genomic_DNA"/>
</dbReference>
<feature type="region of interest" description="Disordered" evidence="5">
    <location>
        <begin position="1"/>
        <end position="21"/>
    </location>
</feature>
<evidence type="ECO:0000256" key="3">
    <source>
        <dbReference type="ARBA" id="ARBA00022833"/>
    </source>
</evidence>
<feature type="zinc finger region" description="UBR-type" evidence="4">
    <location>
        <begin position="50"/>
        <end position="120"/>
    </location>
</feature>
<dbReference type="InterPro" id="IPR011011">
    <property type="entry name" value="Znf_FYVE_PHD"/>
</dbReference>
<feature type="domain" description="UBR-type" evidence="6">
    <location>
        <begin position="50"/>
        <end position="120"/>
    </location>
</feature>
<feature type="region of interest" description="Disordered" evidence="5">
    <location>
        <begin position="225"/>
        <end position="275"/>
    </location>
</feature>
<evidence type="ECO:0000313" key="7">
    <source>
        <dbReference type="EMBL" id="GBG90297.1"/>
    </source>
</evidence>
<keyword evidence="1" id="KW-0479">Metal-binding</keyword>
<dbReference type="InterPro" id="IPR013083">
    <property type="entry name" value="Znf_RING/FYVE/PHD"/>
</dbReference>
<evidence type="ECO:0000256" key="1">
    <source>
        <dbReference type="ARBA" id="ARBA00022723"/>
    </source>
</evidence>
<dbReference type="PANTHER" id="PTHR13513">
    <property type="entry name" value="E3 UBIQUITIN-PROTEIN LIGASE UBR7"/>
    <property type="match status" value="1"/>
</dbReference>
<evidence type="ECO:0000259" key="6">
    <source>
        <dbReference type="PROSITE" id="PS51157"/>
    </source>
</evidence>
<evidence type="ECO:0000256" key="2">
    <source>
        <dbReference type="ARBA" id="ARBA00022771"/>
    </source>
</evidence>
<keyword evidence="8" id="KW-1185">Reference proteome</keyword>
<dbReference type="InterPro" id="IPR040204">
    <property type="entry name" value="UBR7"/>
</dbReference>
<gene>
    <name evidence="7" type="ORF">CBR_g50475</name>
</gene>
<protein>
    <recommendedName>
        <fullName evidence="6">UBR-type domain-containing protein</fullName>
    </recommendedName>
</protein>
<dbReference type="AlphaFoldDB" id="A0A388M6S2"/>
<dbReference type="SUPFAM" id="SSF57903">
    <property type="entry name" value="FYVE/PHD zinc finger"/>
    <property type="match status" value="1"/>
</dbReference>
<dbReference type="Gene3D" id="3.30.40.10">
    <property type="entry name" value="Zinc/RING finger domain, C3HC4 (zinc finger)"/>
    <property type="match status" value="1"/>
</dbReference>
<organism evidence="7 8">
    <name type="scientific">Chara braunii</name>
    <name type="common">Braun's stonewort</name>
    <dbReference type="NCBI Taxonomy" id="69332"/>
    <lineage>
        <taxon>Eukaryota</taxon>
        <taxon>Viridiplantae</taxon>
        <taxon>Streptophyta</taxon>
        <taxon>Charophyceae</taxon>
        <taxon>Charales</taxon>
        <taxon>Characeae</taxon>
        <taxon>Chara</taxon>
    </lineage>
</organism>
<dbReference type="OrthoDB" id="10262564at2759"/>
<reference evidence="7 8" key="1">
    <citation type="journal article" date="2018" name="Cell">
        <title>The Chara Genome: Secondary Complexity and Implications for Plant Terrestrialization.</title>
        <authorList>
            <person name="Nishiyama T."/>
            <person name="Sakayama H."/>
            <person name="Vries J.D."/>
            <person name="Buschmann H."/>
            <person name="Saint-Marcoux D."/>
            <person name="Ullrich K.K."/>
            <person name="Haas F.B."/>
            <person name="Vanderstraeten L."/>
            <person name="Becker D."/>
            <person name="Lang D."/>
            <person name="Vosolsobe S."/>
            <person name="Rombauts S."/>
            <person name="Wilhelmsson P.K.I."/>
            <person name="Janitza P."/>
            <person name="Kern R."/>
            <person name="Heyl A."/>
            <person name="Rumpler F."/>
            <person name="Villalobos L.I.A.C."/>
            <person name="Clay J.M."/>
            <person name="Skokan R."/>
            <person name="Toyoda A."/>
            <person name="Suzuki Y."/>
            <person name="Kagoshima H."/>
            <person name="Schijlen E."/>
            <person name="Tajeshwar N."/>
            <person name="Catarino B."/>
            <person name="Hetherington A.J."/>
            <person name="Saltykova A."/>
            <person name="Bonnot C."/>
            <person name="Breuninger H."/>
            <person name="Symeonidi A."/>
            <person name="Radhakrishnan G.V."/>
            <person name="Van Nieuwerburgh F."/>
            <person name="Deforce D."/>
            <person name="Chang C."/>
            <person name="Karol K.G."/>
            <person name="Hedrich R."/>
            <person name="Ulvskov P."/>
            <person name="Glockner G."/>
            <person name="Delwiche C.F."/>
            <person name="Petrasek J."/>
            <person name="Van de Peer Y."/>
            <person name="Friml J."/>
            <person name="Beilby M."/>
            <person name="Dolan L."/>
            <person name="Kohara Y."/>
            <person name="Sugano S."/>
            <person name="Fujiyama A."/>
            <person name="Delaux P.-M."/>
            <person name="Quint M."/>
            <person name="TheiBen G."/>
            <person name="Hagemann M."/>
            <person name="Harholt J."/>
            <person name="Dunand C."/>
            <person name="Zachgo S."/>
            <person name="Langdale J."/>
            <person name="Maumus F."/>
            <person name="Straeten D.V.D."/>
            <person name="Gould S.B."/>
            <person name="Rensing S.A."/>
        </authorList>
    </citation>
    <scope>NUCLEOTIDE SEQUENCE [LARGE SCALE GENOMIC DNA]</scope>
    <source>
        <strain evidence="7 8">S276</strain>
    </source>
</reference>
<evidence type="ECO:0000256" key="4">
    <source>
        <dbReference type="PROSITE-ProRule" id="PRU00508"/>
    </source>
</evidence>
<keyword evidence="2" id="KW-0863">Zinc-finger</keyword>
<dbReference type="InterPro" id="IPR001965">
    <property type="entry name" value="Znf_PHD"/>
</dbReference>
<dbReference type="Pfam" id="PF02207">
    <property type="entry name" value="zf-UBR"/>
    <property type="match status" value="1"/>
</dbReference>
<dbReference type="PROSITE" id="PS51157">
    <property type="entry name" value="ZF_UBR"/>
    <property type="match status" value="1"/>
</dbReference>
<dbReference type="STRING" id="69332.A0A388M6S2"/>
<dbReference type="Gramene" id="GBG90297">
    <property type="protein sequence ID" value="GBG90297"/>
    <property type="gene ID" value="CBR_g50475"/>
</dbReference>
<dbReference type="GO" id="GO:0008270">
    <property type="term" value="F:zinc ion binding"/>
    <property type="evidence" value="ECO:0007669"/>
    <property type="project" value="UniProtKB-KW"/>
</dbReference>
<dbReference type="OMA" id="GAMVYNH"/>
<evidence type="ECO:0000256" key="5">
    <source>
        <dbReference type="SAM" id="MobiDB-lite"/>
    </source>
</evidence>
<dbReference type="InterPro" id="IPR047506">
    <property type="entry name" value="UBR7-like_UBR-box"/>
</dbReference>
<comment type="caution">
    <text evidence="7">The sequence shown here is derived from an EMBL/GenBank/DDBJ whole genome shotgun (WGS) entry which is preliminary data.</text>
</comment>
<dbReference type="PANTHER" id="PTHR13513:SF9">
    <property type="entry name" value="E3 UBIQUITIN-PROTEIN LIGASE UBR7-RELATED"/>
    <property type="match status" value="1"/>
</dbReference>
<keyword evidence="3" id="KW-0862">Zinc</keyword>
<sequence length="553" mass="60876">MAQEGCSGGGEGKQVGDDGEPLFTVSEFLEELEEKEKEAEMVLGGGDSGDVCSYDEGYLPRQGVFVCETCTPNAQAGVCLACSLTCHDKHEIVEIWTRRRFRCDCGNSKFGGVPCKLRPDKDPINPKNVYNQNYRGVYCICHRPYPDPERAERDEEERMIQCTICEDWFHEEHLGIPTDQLPHEDDSASEDFICGGCVAQRVPFIEEYPELRLFPLPAPPPPCQGSGGVVENGDATVKGEPSGEPSSGMETNGGSHVNDQGMKTEEEDAAGAAKGVECERNGKMPVCKNGSDMAVSGEHSGLEPSLAVLKAENEDDDRRRLSQGQIGCKRKRRDCRIHYCANGGSTPVAELDSKRTGNGTAGHFHQNAASTCISVANGQTGPCEVRAHGNGVVAGADCDSGTKREVSGSLLQDIKGDHHPANGSITERLMENPRALFLKKDWRLELCHCDGCCAMYRQIGVDFLLDPEDTMQMYQEKGKAKTEQRKQEIEQVQNNLWNSLGRTGQVEFLHGFNDLAENLRSFLMPFGQSGQPVTEQDVRGFFEQLKDRRRRLS</sequence>
<name>A0A388M6S2_CHABU</name>
<evidence type="ECO:0000313" key="8">
    <source>
        <dbReference type="Proteomes" id="UP000265515"/>
    </source>
</evidence>
<accession>A0A388M6S2</accession>
<dbReference type="SMART" id="SM00396">
    <property type="entry name" value="ZnF_UBR1"/>
    <property type="match status" value="1"/>
</dbReference>
<feature type="compositionally biased region" description="Gly residues" evidence="5">
    <location>
        <begin position="1"/>
        <end position="13"/>
    </location>
</feature>